<dbReference type="EC" id="3.2.1.15" evidence="3"/>
<keyword evidence="11" id="KW-0961">Cell wall biogenesis/degradation</keyword>
<dbReference type="SUPFAM" id="SSF51126">
    <property type="entry name" value="Pectin lyase-like"/>
    <property type="match status" value="1"/>
</dbReference>
<dbReference type="InterPro" id="IPR000743">
    <property type="entry name" value="Glyco_hydro_28"/>
</dbReference>
<evidence type="ECO:0000256" key="16">
    <source>
        <dbReference type="SAM" id="SignalP"/>
    </source>
</evidence>
<dbReference type="Pfam" id="PF00295">
    <property type="entry name" value="Glyco_hydro_28"/>
    <property type="match status" value="1"/>
</dbReference>
<evidence type="ECO:0000256" key="5">
    <source>
        <dbReference type="ARBA" id="ARBA00022729"/>
    </source>
</evidence>
<dbReference type="GO" id="GO:0004650">
    <property type="term" value="F:polygalacturonase activity"/>
    <property type="evidence" value="ECO:0007669"/>
    <property type="project" value="UniProtKB-EC"/>
</dbReference>
<dbReference type="GO" id="GO:0071555">
    <property type="term" value="P:cell wall organization"/>
    <property type="evidence" value="ECO:0007669"/>
    <property type="project" value="UniProtKB-KW"/>
</dbReference>
<protein>
    <recommendedName>
        <fullName evidence="3">endo-polygalacturonase</fullName>
        <ecNumber evidence="3">3.2.1.15</ecNumber>
    </recommendedName>
</protein>
<dbReference type="PANTHER" id="PTHR31884">
    <property type="entry name" value="POLYGALACTURONASE"/>
    <property type="match status" value="1"/>
</dbReference>
<comment type="function">
    <text evidence="13">Involved in maceration and soft-rotting of plant tissue. Hydrolyzes the 1,4-alpha glycosidic bonds of de-esterified pectate in the smooth region of the plant cell wall.</text>
</comment>
<dbReference type="PANTHER" id="PTHR31884:SF9">
    <property type="entry name" value="ENDOPOLYGALACTURONASE D-RELATED"/>
    <property type="match status" value="1"/>
</dbReference>
<keyword evidence="6" id="KW-0677">Repeat</keyword>
<comment type="catalytic activity">
    <reaction evidence="12">
        <text>(1,4-alpha-D-galacturonosyl)n+m + H2O = (1,4-alpha-D-galacturonosyl)n + (1,4-alpha-D-galacturonosyl)m.</text>
        <dbReference type="EC" id="3.2.1.15"/>
    </reaction>
</comment>
<keyword evidence="4" id="KW-0964">Secreted</keyword>
<evidence type="ECO:0000256" key="12">
    <source>
        <dbReference type="ARBA" id="ARBA00034074"/>
    </source>
</evidence>
<dbReference type="Proteomes" id="UP000279259">
    <property type="component" value="Unassembled WGS sequence"/>
</dbReference>
<dbReference type="STRING" id="1890683.A0A427YM14"/>
<dbReference type="InterPro" id="IPR011050">
    <property type="entry name" value="Pectin_lyase_fold/virulence"/>
</dbReference>
<dbReference type="PROSITE" id="PS00502">
    <property type="entry name" value="POLYGALACTURONASE"/>
    <property type="match status" value="1"/>
</dbReference>
<dbReference type="Gene3D" id="2.160.20.10">
    <property type="entry name" value="Single-stranded right-handed beta-helix, Pectin lyase-like"/>
    <property type="match status" value="1"/>
</dbReference>
<dbReference type="EMBL" id="RSCD01000006">
    <property type="protein sequence ID" value="RSH92089.1"/>
    <property type="molecule type" value="Genomic_DNA"/>
</dbReference>
<gene>
    <name evidence="17" type="ORF">EHS25_008501</name>
</gene>
<dbReference type="AlphaFoldDB" id="A0A427YM14"/>
<reference evidence="17 18" key="1">
    <citation type="submission" date="2018-11" db="EMBL/GenBank/DDBJ databases">
        <title>Genome sequence of Saitozyma podzolica DSM 27192.</title>
        <authorList>
            <person name="Aliyu H."/>
            <person name="Gorte O."/>
            <person name="Ochsenreither K."/>
        </authorList>
    </citation>
    <scope>NUCLEOTIDE SEQUENCE [LARGE SCALE GENOMIC DNA]</scope>
    <source>
        <strain evidence="17 18">DSM 27192</strain>
    </source>
</reference>
<organism evidence="17 18">
    <name type="scientific">Saitozyma podzolica</name>
    <dbReference type="NCBI Taxonomy" id="1890683"/>
    <lineage>
        <taxon>Eukaryota</taxon>
        <taxon>Fungi</taxon>
        <taxon>Dikarya</taxon>
        <taxon>Basidiomycota</taxon>
        <taxon>Agaricomycotina</taxon>
        <taxon>Tremellomycetes</taxon>
        <taxon>Tremellales</taxon>
        <taxon>Trimorphomycetaceae</taxon>
        <taxon>Saitozyma</taxon>
    </lineage>
</organism>
<evidence type="ECO:0000256" key="8">
    <source>
        <dbReference type="ARBA" id="ARBA00023157"/>
    </source>
</evidence>
<evidence type="ECO:0000256" key="4">
    <source>
        <dbReference type="ARBA" id="ARBA00022525"/>
    </source>
</evidence>
<feature type="signal peptide" evidence="16">
    <location>
        <begin position="1"/>
        <end position="23"/>
    </location>
</feature>
<keyword evidence="10 15" id="KW-0326">Glycosidase</keyword>
<evidence type="ECO:0000256" key="1">
    <source>
        <dbReference type="ARBA" id="ARBA00004613"/>
    </source>
</evidence>
<keyword evidence="9" id="KW-0325">Glycoprotein</keyword>
<keyword evidence="7 15" id="KW-0378">Hydrolase</keyword>
<dbReference type="InterPro" id="IPR012334">
    <property type="entry name" value="Pectin_lyas_fold"/>
</dbReference>
<evidence type="ECO:0000256" key="15">
    <source>
        <dbReference type="RuleBase" id="RU361169"/>
    </source>
</evidence>
<dbReference type="SMART" id="SM00710">
    <property type="entry name" value="PbH1"/>
    <property type="match status" value="5"/>
</dbReference>
<evidence type="ECO:0000256" key="7">
    <source>
        <dbReference type="ARBA" id="ARBA00022801"/>
    </source>
</evidence>
<comment type="subcellular location">
    <subcellularLocation>
        <location evidence="1">Secreted</location>
    </subcellularLocation>
</comment>
<accession>A0A427YM14</accession>
<keyword evidence="5 16" id="KW-0732">Signal</keyword>
<evidence type="ECO:0000313" key="18">
    <source>
        <dbReference type="Proteomes" id="UP000279259"/>
    </source>
</evidence>
<name>A0A427YM14_9TREE</name>
<evidence type="ECO:0000256" key="14">
    <source>
        <dbReference type="PROSITE-ProRule" id="PRU10052"/>
    </source>
</evidence>
<evidence type="ECO:0000256" key="10">
    <source>
        <dbReference type="ARBA" id="ARBA00023295"/>
    </source>
</evidence>
<dbReference type="InterPro" id="IPR050434">
    <property type="entry name" value="Glycosyl_hydrlase_28"/>
</dbReference>
<dbReference type="GO" id="GO:0045490">
    <property type="term" value="P:pectin catabolic process"/>
    <property type="evidence" value="ECO:0007669"/>
    <property type="project" value="UniProtKB-ARBA"/>
</dbReference>
<evidence type="ECO:0000256" key="6">
    <source>
        <dbReference type="ARBA" id="ARBA00022737"/>
    </source>
</evidence>
<sequence length="435" mass="46120">MTNRRSLACALLALGASPLLTSAASTPLYNLIDANGVVESIAQYSTAGAWNWEDYATVELTLRVPIPGNPSVPFTPTQASSDPQCTLSTYSAQAVKYAVSNCTYIVVDNLTVPGNTTLNLAKTKANTVIEFRGRTTWEFAQANYNLLQVGGVNLTVQGTPGSVIDGNGAAWWDGIGSNGGIAKPDHMIVASGISGYGLFRNLYIKNAPTHVFSISNVNNLFMAGNVIDMKDGHKILSNGLEAAHNTDGYDLSTTTNAVLSNNLVYNEDDCVAITSGQYISVSNFWCDGSHGLSIGSVGGKSNNTVADITFRDSVVLNAQNGARIKTNSGTTGSITRVLYENIRVQNISIYGIDIQQDYLNGGPTGIPTPGVNITDITMRNIYGTVQSTAYNYYILVATPSTNAASWTFENVYITGGNASCDSVPAGFDCKSSLRS</sequence>
<feature type="active site" evidence="14">
    <location>
        <position position="290"/>
    </location>
</feature>
<dbReference type="InterPro" id="IPR006626">
    <property type="entry name" value="PbH1"/>
</dbReference>
<evidence type="ECO:0000256" key="11">
    <source>
        <dbReference type="ARBA" id="ARBA00023316"/>
    </source>
</evidence>
<proteinExistence type="inferred from homology"/>
<comment type="caution">
    <text evidence="17">The sequence shown here is derived from an EMBL/GenBank/DDBJ whole genome shotgun (WGS) entry which is preliminary data.</text>
</comment>
<keyword evidence="8" id="KW-1015">Disulfide bond</keyword>
<comment type="similarity">
    <text evidence="2 15">Belongs to the glycosyl hydrolase 28 family.</text>
</comment>
<evidence type="ECO:0000256" key="3">
    <source>
        <dbReference type="ARBA" id="ARBA00012736"/>
    </source>
</evidence>
<dbReference type="GO" id="GO:0005576">
    <property type="term" value="C:extracellular region"/>
    <property type="evidence" value="ECO:0007669"/>
    <property type="project" value="UniProtKB-SubCell"/>
</dbReference>
<feature type="chain" id="PRO_5019279602" description="endo-polygalacturonase" evidence="16">
    <location>
        <begin position="24"/>
        <end position="435"/>
    </location>
</feature>
<evidence type="ECO:0000256" key="9">
    <source>
        <dbReference type="ARBA" id="ARBA00023180"/>
    </source>
</evidence>
<dbReference type="OrthoDB" id="1546079at2759"/>
<keyword evidence="18" id="KW-1185">Reference proteome</keyword>
<evidence type="ECO:0000256" key="13">
    <source>
        <dbReference type="ARBA" id="ARBA00037707"/>
    </source>
</evidence>
<evidence type="ECO:0000313" key="17">
    <source>
        <dbReference type="EMBL" id="RSH92089.1"/>
    </source>
</evidence>
<evidence type="ECO:0000256" key="2">
    <source>
        <dbReference type="ARBA" id="ARBA00008834"/>
    </source>
</evidence>